<evidence type="ECO:0000256" key="13">
    <source>
        <dbReference type="RuleBase" id="RU000688"/>
    </source>
</evidence>
<dbReference type="PRINTS" id="PR00245">
    <property type="entry name" value="OLFACTORYR"/>
</dbReference>
<dbReference type="SMART" id="SM01381">
    <property type="entry name" value="7TM_GPCR_Srsx"/>
    <property type="match status" value="1"/>
</dbReference>
<feature type="transmembrane region" description="Helical" evidence="14">
    <location>
        <begin position="233"/>
        <end position="251"/>
    </location>
</feature>
<dbReference type="InterPro" id="IPR017452">
    <property type="entry name" value="GPCR_Rhodpsn_7TM"/>
</dbReference>
<evidence type="ECO:0000256" key="4">
    <source>
        <dbReference type="ARBA" id="ARBA00022692"/>
    </source>
</evidence>
<evidence type="ECO:0000256" key="14">
    <source>
        <dbReference type="RuleBase" id="RU363047"/>
    </source>
</evidence>
<evidence type="ECO:0000256" key="3">
    <source>
        <dbReference type="ARBA" id="ARBA00022606"/>
    </source>
</evidence>
<evidence type="ECO:0000256" key="12">
    <source>
        <dbReference type="ARBA" id="ARBA00023224"/>
    </source>
</evidence>
<dbReference type="GO" id="GO:0005886">
    <property type="term" value="C:plasma membrane"/>
    <property type="evidence" value="ECO:0007669"/>
    <property type="project" value="UniProtKB-SubCell"/>
</dbReference>
<evidence type="ECO:0000256" key="6">
    <source>
        <dbReference type="ARBA" id="ARBA00022989"/>
    </source>
</evidence>
<comment type="similarity">
    <text evidence="13">Belongs to the G-protein coupled receptor 1 family.</text>
</comment>
<dbReference type="Gene3D" id="1.20.1070.10">
    <property type="entry name" value="Rhodopsin 7-helix transmembrane proteins"/>
    <property type="match status" value="1"/>
</dbReference>
<dbReference type="GO" id="GO:0004930">
    <property type="term" value="F:G protein-coupled receptor activity"/>
    <property type="evidence" value="ECO:0007669"/>
    <property type="project" value="UniProtKB-KW"/>
</dbReference>
<name>A0A3B4EI89_PYGNA</name>
<protein>
    <recommendedName>
        <fullName evidence="14">Olfactory receptor</fullName>
    </recommendedName>
</protein>
<feature type="transmembrane region" description="Helical" evidence="14">
    <location>
        <begin position="99"/>
        <end position="117"/>
    </location>
</feature>
<dbReference type="InterPro" id="IPR050939">
    <property type="entry name" value="Olfactory_GPCR1"/>
</dbReference>
<evidence type="ECO:0000256" key="2">
    <source>
        <dbReference type="ARBA" id="ARBA00022475"/>
    </source>
</evidence>
<dbReference type="AlphaFoldDB" id="A0A3B4EI89"/>
<dbReference type="FunFam" id="1.20.1070.10:FF:000024">
    <property type="entry name" value="Olfactory receptor"/>
    <property type="match status" value="1"/>
</dbReference>
<keyword evidence="6 14" id="KW-1133">Transmembrane helix</keyword>
<dbReference type="Pfam" id="PF13853">
    <property type="entry name" value="7tm_4"/>
    <property type="match status" value="1"/>
</dbReference>
<feature type="transmembrane region" description="Helical" evidence="14">
    <location>
        <begin position="57"/>
        <end position="79"/>
    </location>
</feature>
<accession>A0A3B4EI89</accession>
<keyword evidence="11" id="KW-0325">Glycoprotein</keyword>
<evidence type="ECO:0000256" key="11">
    <source>
        <dbReference type="ARBA" id="ARBA00023180"/>
    </source>
</evidence>
<dbReference type="Ensembl" id="ENSPNAT00000028916.2">
    <property type="protein sequence ID" value="ENSPNAP00000035585.2"/>
    <property type="gene ID" value="ENSPNAG00000025714.2"/>
</dbReference>
<organism evidence="16 17">
    <name type="scientific">Pygocentrus nattereri</name>
    <name type="common">Red-bellied piranha</name>
    <dbReference type="NCBI Taxonomy" id="42514"/>
    <lineage>
        <taxon>Eukaryota</taxon>
        <taxon>Metazoa</taxon>
        <taxon>Chordata</taxon>
        <taxon>Craniata</taxon>
        <taxon>Vertebrata</taxon>
        <taxon>Euteleostomi</taxon>
        <taxon>Actinopterygii</taxon>
        <taxon>Neopterygii</taxon>
        <taxon>Teleostei</taxon>
        <taxon>Ostariophysi</taxon>
        <taxon>Characiformes</taxon>
        <taxon>Characoidei</taxon>
        <taxon>Pygocentrus</taxon>
    </lineage>
</organism>
<evidence type="ECO:0000313" key="17">
    <source>
        <dbReference type="Proteomes" id="UP001501920"/>
    </source>
</evidence>
<dbReference type="InterPro" id="IPR000276">
    <property type="entry name" value="GPCR_Rhodpsn"/>
</dbReference>
<keyword evidence="8 14" id="KW-0472">Membrane</keyword>
<keyword evidence="5 14" id="KW-0552">Olfaction</keyword>
<reference evidence="16" key="3">
    <citation type="submission" date="2025-09" db="UniProtKB">
        <authorList>
            <consortium name="Ensembl"/>
        </authorList>
    </citation>
    <scope>IDENTIFICATION</scope>
</reference>
<dbReference type="SUPFAM" id="SSF81321">
    <property type="entry name" value="Family A G protein-coupled receptor-like"/>
    <property type="match status" value="1"/>
</dbReference>
<dbReference type="PROSITE" id="PS00237">
    <property type="entry name" value="G_PROTEIN_RECEP_F1_1"/>
    <property type="match status" value="1"/>
</dbReference>
<reference evidence="16 17" key="1">
    <citation type="submission" date="2020-10" db="EMBL/GenBank/DDBJ databases">
        <title>Pygocentrus nattereri (red-bellied piranha) genome, fPygNat1, primary haplotype.</title>
        <authorList>
            <person name="Myers G."/>
            <person name="Meyer A."/>
            <person name="Karagic N."/>
            <person name="Pippel M."/>
            <person name="Winkler S."/>
            <person name="Tracey A."/>
            <person name="Wood J."/>
            <person name="Formenti G."/>
            <person name="Howe K."/>
            <person name="Fedrigo O."/>
            <person name="Jarvis E.D."/>
        </authorList>
    </citation>
    <scope>NUCLEOTIDE SEQUENCE [LARGE SCALE GENOMIC DNA]</scope>
</reference>
<feature type="transmembrane region" description="Helical" evidence="14">
    <location>
        <begin position="138"/>
        <end position="160"/>
    </location>
</feature>
<feature type="transmembrane region" description="Helical" evidence="14">
    <location>
        <begin position="197"/>
        <end position="221"/>
    </location>
</feature>
<sequence length="357" mass="40809">MLLNLSITEFVFKGFDSVQNPLMVGFVLLILYIFVVITNTANIYFIVMDKHLHQPMYLFICNLAFVDIVLCTSTCPTMIGTLIVGYKSMSFAPCMVQMFVFHLCSLMEGFAISIMAFDRFIAISSPLRYHSILTNVRCVLISIVLWLAGSAIMAMLPATVLPLQICYSVVKHMFCDYASVIKATCVDPEPYFNMVSILTSVLIFGTFSFICLSYVKIVIVVVRMSSQSDKKKAFNTCFSHLIVIICFYAPTFTRIVLTRFGLVLTVEERNGLMLGSVLGPAVINPFIYCFRTKEIRNKLFKIILKYIRNAEFLFFHRSLFAHTHQQQFAMKVRYVSSLNFLDHVYFITLLKCLSHYL</sequence>
<reference evidence="16" key="2">
    <citation type="submission" date="2025-08" db="UniProtKB">
        <authorList>
            <consortium name="Ensembl"/>
        </authorList>
    </citation>
    <scope>IDENTIFICATION</scope>
</reference>
<dbReference type="InterPro" id="IPR000725">
    <property type="entry name" value="Olfact_rcpt"/>
</dbReference>
<evidence type="ECO:0000256" key="1">
    <source>
        <dbReference type="ARBA" id="ARBA00004651"/>
    </source>
</evidence>
<keyword evidence="7 13" id="KW-0297">G-protein coupled receptor</keyword>
<keyword evidence="17" id="KW-1185">Reference proteome</keyword>
<keyword evidence="10 13" id="KW-0675">Receptor</keyword>
<dbReference type="PANTHER" id="PTHR24242">
    <property type="entry name" value="G-PROTEIN COUPLED RECEPTOR"/>
    <property type="match status" value="1"/>
</dbReference>
<dbReference type="PROSITE" id="PS50262">
    <property type="entry name" value="G_PROTEIN_RECEP_F1_2"/>
    <property type="match status" value="1"/>
</dbReference>
<proteinExistence type="inferred from homology"/>
<comment type="subcellular location">
    <subcellularLocation>
        <location evidence="1 14">Cell membrane</location>
        <topology evidence="1 14">Multi-pass membrane protein</topology>
    </subcellularLocation>
</comment>
<dbReference type="PANTHER" id="PTHR24242:SF359">
    <property type="entry name" value="ODORANT RECEPTOR-RELATED"/>
    <property type="match status" value="1"/>
</dbReference>
<evidence type="ECO:0000256" key="10">
    <source>
        <dbReference type="ARBA" id="ARBA00023170"/>
    </source>
</evidence>
<dbReference type="GeneTree" id="ENSGT00940000161369"/>
<evidence type="ECO:0000256" key="5">
    <source>
        <dbReference type="ARBA" id="ARBA00022725"/>
    </source>
</evidence>
<evidence type="ECO:0000256" key="7">
    <source>
        <dbReference type="ARBA" id="ARBA00023040"/>
    </source>
</evidence>
<dbReference type="Proteomes" id="UP001501920">
    <property type="component" value="Chromosome 17"/>
</dbReference>
<keyword evidence="2 14" id="KW-1003">Cell membrane</keyword>
<feature type="transmembrane region" description="Helical" evidence="14">
    <location>
        <begin position="271"/>
        <end position="290"/>
    </location>
</feature>
<evidence type="ECO:0000313" key="16">
    <source>
        <dbReference type="Ensembl" id="ENSPNAP00000035585.2"/>
    </source>
</evidence>
<keyword evidence="9" id="KW-1015">Disulfide bond</keyword>
<feature type="domain" description="G-protein coupled receptors family 1 profile" evidence="15">
    <location>
        <begin position="38"/>
        <end position="288"/>
    </location>
</feature>
<evidence type="ECO:0000256" key="8">
    <source>
        <dbReference type="ARBA" id="ARBA00023136"/>
    </source>
</evidence>
<feature type="transmembrane region" description="Helical" evidence="14">
    <location>
        <begin position="22"/>
        <end position="45"/>
    </location>
</feature>
<evidence type="ECO:0000256" key="9">
    <source>
        <dbReference type="ARBA" id="ARBA00023157"/>
    </source>
</evidence>
<dbReference type="GO" id="GO:0004984">
    <property type="term" value="F:olfactory receptor activity"/>
    <property type="evidence" value="ECO:0007669"/>
    <property type="project" value="InterPro"/>
</dbReference>
<evidence type="ECO:0000259" key="15">
    <source>
        <dbReference type="PROSITE" id="PS50262"/>
    </source>
</evidence>
<dbReference type="PRINTS" id="PR00237">
    <property type="entry name" value="GPCRRHODOPSN"/>
</dbReference>
<keyword evidence="12 13" id="KW-0807">Transducer</keyword>
<keyword evidence="3 14" id="KW-0716">Sensory transduction</keyword>
<keyword evidence="4 13" id="KW-0812">Transmembrane</keyword>
<dbReference type="OMA" id="GGTMEMF"/>